<evidence type="ECO:0000313" key="1">
    <source>
        <dbReference type="EMBL" id="UUX33674.1"/>
    </source>
</evidence>
<dbReference type="RefSeq" id="WP_313793178.1">
    <property type="nucleotide sequence ID" value="NZ_CP102453.1"/>
</dbReference>
<protein>
    <submittedName>
        <fullName evidence="1">Uncharacterized protein</fullName>
    </submittedName>
</protein>
<sequence>MREVGGLGGGLMAADGGQGSFESWLLFLFSWGELERVKSTHRDFQMTGFFKLLTILRYSTLFNFLPCNSSSMW</sequence>
<reference evidence="1 2" key="1">
    <citation type="submission" date="2022-08" db="EMBL/GenBank/DDBJ databases">
        <title>Aerococcaceae sp. nov isolated from spoiled eye mask.</title>
        <authorList>
            <person name="Zhou G."/>
            <person name="Xie X.-B."/>
            <person name="Shi Q.-S."/>
            <person name="Wang Y.-S."/>
            <person name="Wen X."/>
            <person name="Peng H."/>
            <person name="Yang X.-J."/>
            <person name="Tao H.-B."/>
            <person name="Huang X.-M."/>
        </authorList>
    </citation>
    <scope>NUCLEOTIDE SEQUENCE [LARGE SCALE GENOMIC DNA]</scope>
    <source>
        <strain evidence="2">DM20194951</strain>
    </source>
</reference>
<keyword evidence="2" id="KW-1185">Reference proteome</keyword>
<evidence type="ECO:0000313" key="2">
    <source>
        <dbReference type="Proteomes" id="UP001315967"/>
    </source>
</evidence>
<dbReference type="Proteomes" id="UP001315967">
    <property type="component" value="Chromosome"/>
</dbReference>
<name>A0ABY5P550_9LACT</name>
<organism evidence="1 2">
    <name type="scientific">Fundicoccus culcitae</name>
    <dbReference type="NCBI Taxonomy" id="2969821"/>
    <lineage>
        <taxon>Bacteria</taxon>
        <taxon>Bacillati</taxon>
        <taxon>Bacillota</taxon>
        <taxon>Bacilli</taxon>
        <taxon>Lactobacillales</taxon>
        <taxon>Aerococcaceae</taxon>
        <taxon>Fundicoccus</taxon>
    </lineage>
</organism>
<dbReference type="EMBL" id="CP102453">
    <property type="protein sequence ID" value="UUX33674.1"/>
    <property type="molecule type" value="Genomic_DNA"/>
</dbReference>
<proteinExistence type="predicted"/>
<accession>A0ABY5P550</accession>
<gene>
    <name evidence="1" type="ORF">NRE15_12310</name>
</gene>